<dbReference type="InterPro" id="IPR046291">
    <property type="entry name" value="DUF6328"/>
</dbReference>
<proteinExistence type="predicted"/>
<keyword evidence="3" id="KW-1185">Reference proteome</keyword>
<sequence length="168" mass="18515">MSGSRDDAEWDRRARGETEIQRLDRNWADLLQELRVVQTGVQLLTGFLLTLPFQARFTILDMSMRVVYLVTVVASVGATVLLVAPVATHRLLFRRHQLADLVAAGHRYAFAGMILLGVALIGVIVLIFDTVAGMGAAIAAGISFAVFFTGVWLFGPLYQRRREPDSSP</sequence>
<gene>
    <name evidence="2" type="ORF">GCM10011610_49370</name>
</gene>
<evidence type="ECO:0008006" key="4">
    <source>
        <dbReference type="Google" id="ProtNLM"/>
    </source>
</evidence>
<feature type="transmembrane region" description="Helical" evidence="1">
    <location>
        <begin position="66"/>
        <end position="87"/>
    </location>
</feature>
<organism evidence="2 3">
    <name type="scientific">Nocardia rhizosphaerihabitans</name>
    <dbReference type="NCBI Taxonomy" id="1691570"/>
    <lineage>
        <taxon>Bacteria</taxon>
        <taxon>Bacillati</taxon>
        <taxon>Actinomycetota</taxon>
        <taxon>Actinomycetes</taxon>
        <taxon>Mycobacteriales</taxon>
        <taxon>Nocardiaceae</taxon>
        <taxon>Nocardia</taxon>
    </lineage>
</organism>
<dbReference type="Pfam" id="PF19853">
    <property type="entry name" value="DUF6328"/>
    <property type="match status" value="1"/>
</dbReference>
<keyword evidence="1" id="KW-1133">Transmembrane helix</keyword>
<dbReference type="Proteomes" id="UP000658127">
    <property type="component" value="Unassembled WGS sequence"/>
</dbReference>
<dbReference type="EMBL" id="BMNE01000006">
    <property type="protein sequence ID" value="GGN90347.1"/>
    <property type="molecule type" value="Genomic_DNA"/>
</dbReference>
<evidence type="ECO:0000256" key="1">
    <source>
        <dbReference type="SAM" id="Phobius"/>
    </source>
</evidence>
<accession>A0ABQ2KQH7</accession>
<keyword evidence="1" id="KW-0812">Transmembrane</keyword>
<evidence type="ECO:0000313" key="3">
    <source>
        <dbReference type="Proteomes" id="UP000658127"/>
    </source>
</evidence>
<keyword evidence="1" id="KW-0472">Membrane</keyword>
<evidence type="ECO:0000313" key="2">
    <source>
        <dbReference type="EMBL" id="GGN90347.1"/>
    </source>
</evidence>
<name>A0ABQ2KQH7_9NOCA</name>
<reference evidence="3" key="1">
    <citation type="journal article" date="2019" name="Int. J. Syst. Evol. Microbiol.">
        <title>The Global Catalogue of Microorganisms (GCM) 10K type strain sequencing project: providing services to taxonomists for standard genome sequencing and annotation.</title>
        <authorList>
            <consortium name="The Broad Institute Genomics Platform"/>
            <consortium name="The Broad Institute Genome Sequencing Center for Infectious Disease"/>
            <person name="Wu L."/>
            <person name="Ma J."/>
        </authorList>
    </citation>
    <scope>NUCLEOTIDE SEQUENCE [LARGE SCALE GENOMIC DNA]</scope>
    <source>
        <strain evidence="3">CGMCC 4.7329</strain>
    </source>
</reference>
<feature type="transmembrane region" description="Helical" evidence="1">
    <location>
        <begin position="134"/>
        <end position="154"/>
    </location>
</feature>
<comment type="caution">
    <text evidence="2">The sequence shown here is derived from an EMBL/GenBank/DDBJ whole genome shotgun (WGS) entry which is preliminary data.</text>
</comment>
<feature type="transmembrane region" description="Helical" evidence="1">
    <location>
        <begin position="108"/>
        <end position="128"/>
    </location>
</feature>
<protein>
    <recommendedName>
        <fullName evidence="4">Sodium:proton antiporter</fullName>
    </recommendedName>
</protein>
<dbReference type="RefSeq" id="WP_189032711.1">
    <property type="nucleotide sequence ID" value="NZ_BMNE01000006.1"/>
</dbReference>